<proteinExistence type="predicted"/>
<dbReference type="GO" id="GO:0008233">
    <property type="term" value="F:peptidase activity"/>
    <property type="evidence" value="ECO:0007669"/>
    <property type="project" value="InterPro"/>
</dbReference>
<name>A0A2N0Z041_9BACI</name>
<reference evidence="3 4" key="1">
    <citation type="journal article" date="2003" name="Int. J. Syst. Evol. Microbiol.">
        <title>Bacillus nealsonii sp. nov., isolated from a spacecraft-assembly facility, whose spores are gamma-radiation resistant.</title>
        <authorList>
            <person name="Venkateswaran K."/>
            <person name="Kempf M."/>
            <person name="Chen F."/>
            <person name="Satomi M."/>
            <person name="Nicholson W."/>
            <person name="Kern R."/>
        </authorList>
    </citation>
    <scope>NUCLEOTIDE SEQUENCE [LARGE SCALE GENOMIC DNA]</scope>
    <source>
        <strain evidence="3 4">FO-92</strain>
    </source>
</reference>
<accession>A0A2N0Z041</accession>
<dbReference type="EMBL" id="PISE01000031">
    <property type="protein sequence ID" value="PKG22882.1"/>
    <property type="molecule type" value="Genomic_DNA"/>
</dbReference>
<dbReference type="AlphaFoldDB" id="A0A2N0Z041"/>
<organism evidence="3 4">
    <name type="scientific">Niallia nealsonii</name>
    <dbReference type="NCBI Taxonomy" id="115979"/>
    <lineage>
        <taxon>Bacteria</taxon>
        <taxon>Bacillati</taxon>
        <taxon>Bacillota</taxon>
        <taxon>Bacilli</taxon>
        <taxon>Bacillales</taxon>
        <taxon>Bacillaceae</taxon>
        <taxon>Niallia</taxon>
    </lineage>
</organism>
<dbReference type="RefSeq" id="WP_101177903.1">
    <property type="nucleotide sequence ID" value="NZ_PISE01000031.1"/>
</dbReference>
<protein>
    <submittedName>
        <fullName evidence="3">Uncharacterized protein</fullName>
    </submittedName>
</protein>
<dbReference type="Gene3D" id="3.30.1380.10">
    <property type="match status" value="1"/>
</dbReference>
<dbReference type="CDD" id="cd14845">
    <property type="entry name" value="L-Ala-D-Glu_peptidase_like"/>
    <property type="match status" value="1"/>
</dbReference>
<dbReference type="Pfam" id="PF13539">
    <property type="entry name" value="Peptidase_M15_4"/>
    <property type="match status" value="1"/>
</dbReference>
<sequence>MPFTPTYHDRNIKNLAQLGDHTKIQAVKWYKYLIENKIDVLIYETIRTREMQREYLQQGASQTMESFHIVGQALDFVPVKAQETSWNSYRDSKIKKAISYAKSLGFEWGGDWKDFVDQPHLQYKYKGYGTDTFKTKGDKIILSDTKKTSTSTSKKPTYSLPTGVYKKGDKGNGVKQIQAALNKLNFNCGTPDGIWGAKTEDAFRRFQSVYCNPVDGIYGTKTRSAMLKQLNK</sequence>
<comment type="caution">
    <text evidence="3">The sequence shown here is derived from an EMBL/GenBank/DDBJ whole genome shotgun (WGS) entry which is preliminary data.</text>
</comment>
<evidence type="ECO:0000313" key="4">
    <source>
        <dbReference type="Proteomes" id="UP000233375"/>
    </source>
</evidence>
<feature type="domain" description="Peptidase M15C" evidence="2">
    <location>
        <begin position="61"/>
        <end position="123"/>
    </location>
</feature>
<keyword evidence="4" id="KW-1185">Reference proteome</keyword>
<evidence type="ECO:0000259" key="1">
    <source>
        <dbReference type="Pfam" id="PF01471"/>
    </source>
</evidence>
<dbReference type="InterPro" id="IPR039561">
    <property type="entry name" value="Peptidase_M15C"/>
</dbReference>
<dbReference type="InterPro" id="IPR009045">
    <property type="entry name" value="Zn_M74/Hedgehog-like"/>
</dbReference>
<evidence type="ECO:0000259" key="2">
    <source>
        <dbReference type="Pfam" id="PF13539"/>
    </source>
</evidence>
<dbReference type="SUPFAM" id="SSF47090">
    <property type="entry name" value="PGBD-like"/>
    <property type="match status" value="1"/>
</dbReference>
<dbReference type="SUPFAM" id="SSF55166">
    <property type="entry name" value="Hedgehog/DD-peptidase"/>
    <property type="match status" value="1"/>
</dbReference>
<evidence type="ECO:0000313" key="3">
    <source>
        <dbReference type="EMBL" id="PKG22882.1"/>
    </source>
</evidence>
<gene>
    <name evidence="3" type="ORF">CWS01_14465</name>
</gene>
<dbReference type="Pfam" id="PF01471">
    <property type="entry name" value="PG_binding_1"/>
    <property type="match status" value="1"/>
</dbReference>
<dbReference type="OrthoDB" id="9799970at2"/>
<dbReference type="InterPro" id="IPR036365">
    <property type="entry name" value="PGBD-like_sf"/>
</dbReference>
<dbReference type="Gene3D" id="1.10.101.10">
    <property type="entry name" value="PGBD-like superfamily/PGBD"/>
    <property type="match status" value="1"/>
</dbReference>
<feature type="domain" description="Peptidoglycan binding-like" evidence="1">
    <location>
        <begin position="171"/>
        <end position="226"/>
    </location>
</feature>
<dbReference type="InterPro" id="IPR036366">
    <property type="entry name" value="PGBDSf"/>
</dbReference>
<dbReference type="InterPro" id="IPR002477">
    <property type="entry name" value="Peptidoglycan-bd-like"/>
</dbReference>
<dbReference type="Proteomes" id="UP000233375">
    <property type="component" value="Unassembled WGS sequence"/>
</dbReference>